<dbReference type="InParanoid" id="A0A0C2WGN1"/>
<name>A0A0C2WGN1_AMAMK</name>
<organism evidence="2 3">
    <name type="scientific">Amanita muscaria (strain Koide BX008)</name>
    <dbReference type="NCBI Taxonomy" id="946122"/>
    <lineage>
        <taxon>Eukaryota</taxon>
        <taxon>Fungi</taxon>
        <taxon>Dikarya</taxon>
        <taxon>Basidiomycota</taxon>
        <taxon>Agaricomycotina</taxon>
        <taxon>Agaricomycetes</taxon>
        <taxon>Agaricomycetidae</taxon>
        <taxon>Agaricales</taxon>
        <taxon>Pluteineae</taxon>
        <taxon>Amanitaceae</taxon>
        <taxon>Amanita</taxon>
    </lineage>
</organism>
<feature type="region of interest" description="Disordered" evidence="1">
    <location>
        <begin position="163"/>
        <end position="248"/>
    </location>
</feature>
<feature type="compositionally biased region" description="Acidic residues" evidence="1">
    <location>
        <begin position="237"/>
        <end position="248"/>
    </location>
</feature>
<gene>
    <name evidence="2" type="ORF">M378DRAFT_18093</name>
</gene>
<dbReference type="OrthoDB" id="10632411at2759"/>
<dbReference type="EMBL" id="KN818539">
    <property type="protein sequence ID" value="KIL55268.1"/>
    <property type="molecule type" value="Genomic_DNA"/>
</dbReference>
<sequence>MPDRRSNRKKYTDENPKKGPDKRRSCSRTPPTTESRSSSHRRSPSPFNVNTDIASILEDLSQPWEMQKQLHLPMHLKGCKDCSQFARHVVENTRQGGIDAFKNLQRDHWADILDSTIQDAFHQGFDKAKFCEEARSDQLQKENDELQARLEELEGENARLQEQLQGAPTDNKRARPPSFDGKPSVGEESSRKKSKPSQEKKPAPGKGKGKGKRKQSVSDDEEEDTSKRPKRGMYSDSESDYISDEDDNGDLVGEDVRALLLQRLVASGGPFISWTIAFGHLFLYTTYHI</sequence>
<feature type="region of interest" description="Disordered" evidence="1">
    <location>
        <begin position="1"/>
        <end position="49"/>
    </location>
</feature>
<feature type="compositionally biased region" description="Basic and acidic residues" evidence="1">
    <location>
        <begin position="188"/>
        <end position="202"/>
    </location>
</feature>
<evidence type="ECO:0000256" key="1">
    <source>
        <dbReference type="SAM" id="MobiDB-lite"/>
    </source>
</evidence>
<feature type="compositionally biased region" description="Basic and acidic residues" evidence="1">
    <location>
        <begin position="1"/>
        <end position="24"/>
    </location>
</feature>
<evidence type="ECO:0000313" key="2">
    <source>
        <dbReference type="EMBL" id="KIL55268.1"/>
    </source>
</evidence>
<proteinExistence type="predicted"/>
<keyword evidence="3" id="KW-1185">Reference proteome</keyword>
<dbReference type="AlphaFoldDB" id="A0A0C2WGN1"/>
<reference evidence="2 3" key="1">
    <citation type="submission" date="2014-04" db="EMBL/GenBank/DDBJ databases">
        <title>Evolutionary Origins and Diversification of the Mycorrhizal Mutualists.</title>
        <authorList>
            <consortium name="DOE Joint Genome Institute"/>
            <consortium name="Mycorrhizal Genomics Consortium"/>
            <person name="Kohler A."/>
            <person name="Kuo A."/>
            <person name="Nagy L.G."/>
            <person name="Floudas D."/>
            <person name="Copeland A."/>
            <person name="Barry K.W."/>
            <person name="Cichocki N."/>
            <person name="Veneault-Fourrey C."/>
            <person name="LaButti K."/>
            <person name="Lindquist E.A."/>
            <person name="Lipzen A."/>
            <person name="Lundell T."/>
            <person name="Morin E."/>
            <person name="Murat C."/>
            <person name="Riley R."/>
            <person name="Ohm R."/>
            <person name="Sun H."/>
            <person name="Tunlid A."/>
            <person name="Henrissat B."/>
            <person name="Grigoriev I.V."/>
            <person name="Hibbett D.S."/>
            <person name="Martin F."/>
        </authorList>
    </citation>
    <scope>NUCLEOTIDE SEQUENCE [LARGE SCALE GENOMIC DNA]</scope>
    <source>
        <strain evidence="2 3">Koide BX008</strain>
    </source>
</reference>
<protein>
    <submittedName>
        <fullName evidence="2">Uncharacterized protein</fullName>
    </submittedName>
</protein>
<evidence type="ECO:0000313" key="3">
    <source>
        <dbReference type="Proteomes" id="UP000054549"/>
    </source>
</evidence>
<dbReference type="Proteomes" id="UP000054549">
    <property type="component" value="Unassembled WGS sequence"/>
</dbReference>
<dbReference type="HOGENOM" id="CLU_963010_0_0_1"/>
<accession>A0A0C2WGN1</accession>
<feature type="compositionally biased region" description="Low complexity" evidence="1">
    <location>
        <begin position="27"/>
        <end position="36"/>
    </location>
</feature>